<comment type="caution">
    <text evidence="4">The sequence shown here is derived from an EMBL/GenBank/DDBJ whole genome shotgun (WGS) entry which is preliminary data.</text>
</comment>
<reference evidence="4" key="1">
    <citation type="submission" date="2023-04" db="EMBL/GenBank/DDBJ databases">
        <title>Black Yeasts Isolated from many extreme environments.</title>
        <authorList>
            <person name="Coleine C."/>
            <person name="Stajich J.E."/>
            <person name="Selbmann L."/>
        </authorList>
    </citation>
    <scope>NUCLEOTIDE SEQUENCE</scope>
    <source>
        <strain evidence="4">CCFEE 5312</strain>
    </source>
</reference>
<dbReference type="Gene3D" id="1.50.10.10">
    <property type="match status" value="1"/>
</dbReference>
<evidence type="ECO:0000313" key="5">
    <source>
        <dbReference type="Proteomes" id="UP001271007"/>
    </source>
</evidence>
<evidence type="ECO:0000256" key="2">
    <source>
        <dbReference type="SAM" id="MobiDB-lite"/>
    </source>
</evidence>
<keyword evidence="3" id="KW-0472">Membrane</keyword>
<dbReference type="SUPFAM" id="SSF48208">
    <property type="entry name" value="Six-hairpin glycosidases"/>
    <property type="match status" value="1"/>
</dbReference>
<dbReference type="InterPro" id="IPR008928">
    <property type="entry name" value="6-hairpin_glycosidase_sf"/>
</dbReference>
<sequence length="446" mass="49724">MPHATKSKPETRTKDEKGRDRPPTIFDPNWTWSNPSSWPLSIRFLPVGVAIIAIGLATYFPSVFGNPYGRLMVDNSCVGTFNYTFQIAAAKRHAENLATHDWEIGTAGQAILELISPQKAVFSANPFPNGKVPYNLIKMDEALLYVFENVRIWSEGETIVSNNYSVSDPASLGVSAVMIGQIWHGWAQAADEQKRYLLEKAPRHANGAISHRVEVAELWSDAVFMFPPFLAYYGVAMGDEGAVREAFRQVGLYRDVLMITDGDRKGLWRHIVGPSETADDGAWSTGNGWAAYGMARVRATLVGWEKGRDMMREEVAKLDKWMLENILGAMRTDDHESGLLRNYLADNSWFGETAGTTLLTASAYRLIMFMEPGAERDKILRWADRKRRAVVQHVDEDGVARPAVHSLKHDQREPFEGINPEGESFLLLMGAAWRDCVCAGVCTVGP</sequence>
<dbReference type="GO" id="GO:0005975">
    <property type="term" value="P:carbohydrate metabolic process"/>
    <property type="evidence" value="ECO:0007669"/>
    <property type="project" value="InterPro"/>
</dbReference>
<dbReference type="PANTHER" id="PTHR41814">
    <property type="entry name" value="EXPRESSED PROTEIN"/>
    <property type="match status" value="1"/>
</dbReference>
<dbReference type="GO" id="GO:0016787">
    <property type="term" value="F:hydrolase activity"/>
    <property type="evidence" value="ECO:0007669"/>
    <property type="project" value="UniProtKB-KW"/>
</dbReference>
<feature type="compositionally biased region" description="Basic and acidic residues" evidence="2">
    <location>
        <begin position="7"/>
        <end position="22"/>
    </location>
</feature>
<dbReference type="Pfam" id="PF07470">
    <property type="entry name" value="Glyco_hydro_88"/>
    <property type="match status" value="1"/>
</dbReference>
<accession>A0AAJ0LWD0</accession>
<evidence type="ECO:0000256" key="1">
    <source>
        <dbReference type="ARBA" id="ARBA00022801"/>
    </source>
</evidence>
<name>A0AAJ0LWD0_9PEZI</name>
<gene>
    <name evidence="4" type="ORF">LTR09_001817</name>
</gene>
<keyword evidence="5" id="KW-1185">Reference proteome</keyword>
<keyword evidence="3" id="KW-1133">Transmembrane helix</keyword>
<proteinExistence type="predicted"/>
<evidence type="ECO:0000313" key="4">
    <source>
        <dbReference type="EMBL" id="KAK3057633.1"/>
    </source>
</evidence>
<dbReference type="InterPro" id="IPR012341">
    <property type="entry name" value="6hp_glycosidase-like_sf"/>
</dbReference>
<keyword evidence="3" id="KW-0812">Transmembrane</keyword>
<dbReference type="Proteomes" id="UP001271007">
    <property type="component" value="Unassembled WGS sequence"/>
</dbReference>
<dbReference type="AlphaFoldDB" id="A0AAJ0LWD0"/>
<feature type="region of interest" description="Disordered" evidence="2">
    <location>
        <begin position="1"/>
        <end position="27"/>
    </location>
</feature>
<dbReference type="PANTHER" id="PTHR41814:SF1">
    <property type="entry name" value="CELLULASE"/>
    <property type="match status" value="1"/>
</dbReference>
<dbReference type="EMBL" id="JAWDJX010000003">
    <property type="protein sequence ID" value="KAK3057633.1"/>
    <property type="molecule type" value="Genomic_DNA"/>
</dbReference>
<protein>
    <submittedName>
        <fullName evidence="4">Uncharacterized protein</fullName>
    </submittedName>
</protein>
<organism evidence="4 5">
    <name type="scientific">Extremus antarcticus</name>
    <dbReference type="NCBI Taxonomy" id="702011"/>
    <lineage>
        <taxon>Eukaryota</taxon>
        <taxon>Fungi</taxon>
        <taxon>Dikarya</taxon>
        <taxon>Ascomycota</taxon>
        <taxon>Pezizomycotina</taxon>
        <taxon>Dothideomycetes</taxon>
        <taxon>Dothideomycetidae</taxon>
        <taxon>Mycosphaerellales</taxon>
        <taxon>Extremaceae</taxon>
        <taxon>Extremus</taxon>
    </lineage>
</organism>
<keyword evidence="1" id="KW-0378">Hydrolase</keyword>
<feature type="transmembrane region" description="Helical" evidence="3">
    <location>
        <begin position="40"/>
        <end position="60"/>
    </location>
</feature>
<evidence type="ECO:0000256" key="3">
    <source>
        <dbReference type="SAM" id="Phobius"/>
    </source>
</evidence>
<dbReference type="InterPro" id="IPR010905">
    <property type="entry name" value="Glyco_hydro_88"/>
</dbReference>